<evidence type="ECO:0000313" key="1">
    <source>
        <dbReference type="EMBL" id="MCX2696725.1"/>
    </source>
</evidence>
<name>A0ABT3QMA5_9HYPH</name>
<sequence>MTIHKFNTMILVGDGKDARIMIFITPDDCSREFARLKRKHEGDGG</sequence>
<reference evidence="1 2" key="1">
    <citation type="submission" date="2022-11" db="EMBL/GenBank/DDBJ databases">
        <title>Brucella sp. YY2X, whole genome shotgun sequencing project.</title>
        <authorList>
            <person name="Yang Y."/>
        </authorList>
    </citation>
    <scope>NUCLEOTIDE SEQUENCE [LARGE SCALE GENOMIC DNA]</scope>
    <source>
        <strain evidence="1 2">YY2X</strain>
    </source>
</reference>
<dbReference type="EMBL" id="JAPHAV010000002">
    <property type="protein sequence ID" value="MCX2696725.1"/>
    <property type="molecule type" value="Genomic_DNA"/>
</dbReference>
<evidence type="ECO:0000313" key="2">
    <source>
        <dbReference type="Proteomes" id="UP001301216"/>
    </source>
</evidence>
<accession>A0ABT3QMA5</accession>
<evidence type="ECO:0008006" key="3">
    <source>
        <dbReference type="Google" id="ProtNLM"/>
    </source>
</evidence>
<keyword evidence="2" id="KW-1185">Reference proteome</keyword>
<proteinExistence type="predicted"/>
<protein>
    <recommendedName>
        <fullName evidence="3">BrnT family toxin</fullName>
    </recommendedName>
</protein>
<gene>
    <name evidence="1" type="ORF">OPR82_08050</name>
</gene>
<dbReference type="RefSeq" id="WP_265984188.1">
    <property type="nucleotide sequence ID" value="NZ_JAPHAV010000002.1"/>
</dbReference>
<organism evidence="1 2">
    <name type="scientific">Ochrobactrum chromiisoli</name>
    <dbReference type="NCBI Taxonomy" id="2993941"/>
    <lineage>
        <taxon>Bacteria</taxon>
        <taxon>Pseudomonadati</taxon>
        <taxon>Pseudomonadota</taxon>
        <taxon>Alphaproteobacteria</taxon>
        <taxon>Hyphomicrobiales</taxon>
        <taxon>Brucellaceae</taxon>
        <taxon>Brucella/Ochrobactrum group</taxon>
        <taxon>Ochrobactrum</taxon>
    </lineage>
</organism>
<comment type="caution">
    <text evidence="1">The sequence shown here is derived from an EMBL/GenBank/DDBJ whole genome shotgun (WGS) entry which is preliminary data.</text>
</comment>
<dbReference type="Proteomes" id="UP001301216">
    <property type="component" value="Unassembled WGS sequence"/>
</dbReference>